<evidence type="ECO:0000313" key="4">
    <source>
        <dbReference type="EMBL" id="TGO86232.1"/>
    </source>
</evidence>
<feature type="domain" description="SigF-like NTF2-like" evidence="3">
    <location>
        <begin position="113"/>
        <end position="212"/>
    </location>
</feature>
<reference evidence="4 5" key="1">
    <citation type="submission" date="2017-12" db="EMBL/GenBank/DDBJ databases">
        <title>Comparative genomics of Botrytis spp.</title>
        <authorList>
            <person name="Valero-Jimenez C.A."/>
            <person name="Tapia P."/>
            <person name="Veloso J."/>
            <person name="Silva-Moreno E."/>
            <person name="Staats M."/>
            <person name="Valdes J.H."/>
            <person name="Van Kan J.A.L."/>
        </authorList>
    </citation>
    <scope>NUCLEOTIDE SEQUENCE [LARGE SCALE GENOMIC DNA]</scope>
    <source>
        <strain evidence="4 5">MUCL3349</strain>
    </source>
</reference>
<dbReference type="InterPro" id="IPR057514">
    <property type="entry name" value="NTF2_SigF"/>
</dbReference>
<comment type="caution">
    <text evidence="4">The sequence shown here is derived from an EMBL/GenBank/DDBJ whole genome shotgun (WGS) entry which is preliminary data.</text>
</comment>
<dbReference type="Pfam" id="PF24840">
    <property type="entry name" value="NTF2_SigF"/>
    <property type="match status" value="2"/>
</dbReference>
<dbReference type="EMBL" id="PQXO01000320">
    <property type="protein sequence ID" value="TGO86232.1"/>
    <property type="molecule type" value="Genomic_DNA"/>
</dbReference>
<dbReference type="PANTHER" id="PTHR35393:SF1">
    <property type="entry name" value="SNOAL-LIKE DOMAIN-CONTAINING PROTEIN"/>
    <property type="match status" value="1"/>
</dbReference>
<feature type="domain" description="SigF-like NTF2-like" evidence="3">
    <location>
        <begin position="1"/>
        <end position="83"/>
    </location>
</feature>
<name>A0A4Z1KPH0_9HELO</name>
<feature type="compositionally biased region" description="Basic residues" evidence="1">
    <location>
        <begin position="257"/>
        <end position="270"/>
    </location>
</feature>
<keyword evidence="2" id="KW-0472">Membrane</keyword>
<evidence type="ECO:0000313" key="5">
    <source>
        <dbReference type="Proteomes" id="UP000297280"/>
    </source>
</evidence>
<evidence type="ECO:0000256" key="1">
    <source>
        <dbReference type="SAM" id="MobiDB-lite"/>
    </source>
</evidence>
<feature type="transmembrane region" description="Helical" evidence="2">
    <location>
        <begin position="137"/>
        <end position="158"/>
    </location>
</feature>
<proteinExistence type="predicted"/>
<dbReference type="Proteomes" id="UP000297280">
    <property type="component" value="Unassembled WGS sequence"/>
</dbReference>
<accession>A0A4Z1KPH0</accession>
<evidence type="ECO:0000256" key="2">
    <source>
        <dbReference type="SAM" id="Phobius"/>
    </source>
</evidence>
<organism evidence="4 5">
    <name type="scientific">Botrytis porri</name>
    <dbReference type="NCBI Taxonomy" id="87229"/>
    <lineage>
        <taxon>Eukaryota</taxon>
        <taxon>Fungi</taxon>
        <taxon>Dikarya</taxon>
        <taxon>Ascomycota</taxon>
        <taxon>Pezizomycotina</taxon>
        <taxon>Leotiomycetes</taxon>
        <taxon>Helotiales</taxon>
        <taxon>Sclerotiniaceae</taxon>
        <taxon>Botrytis</taxon>
    </lineage>
</organism>
<feature type="region of interest" description="Disordered" evidence="1">
    <location>
        <begin position="229"/>
        <end position="270"/>
    </location>
</feature>
<evidence type="ECO:0000259" key="3">
    <source>
        <dbReference type="Pfam" id="PF24840"/>
    </source>
</evidence>
<keyword evidence="5" id="KW-1185">Reference proteome</keyword>
<dbReference type="AlphaFoldDB" id="A0A4Z1KPH0"/>
<keyword evidence="2" id="KW-1133">Transmembrane helix</keyword>
<dbReference type="STRING" id="87229.A0A4Z1KPH0"/>
<keyword evidence="2" id="KW-0812">Transmembrane</keyword>
<protein>
    <recommendedName>
        <fullName evidence="3">SigF-like NTF2-like domain-containing protein</fullName>
    </recommendedName>
</protein>
<sequence length="270" mass="30844">MDDPKSQIAPLIHTLCSGAPSAQQQALEAYFTPDASFSHPLCSVPSFSSVGLPVVGEVNSRWVLGCVYKWYKVLSPRVVVGVDGVGSSSNEYMEEGKDRETEEIELRDAMWSNANLHQTLEYNPETQTLFLQLHQQFHLFFVPFFYPTVYLTTILYLARAKDSSEDKYLVKHQEDLYQSAELVKFFWPGGTQIISFWRWIATLFCILGAMAFAPVTWMEEWGWFGNGKDVKRGEKEDGEERETGGCETNRVNDSRREKRRKTINGSGRKN</sequence>
<feature type="transmembrane region" description="Helical" evidence="2">
    <location>
        <begin position="196"/>
        <end position="217"/>
    </location>
</feature>
<dbReference type="PANTHER" id="PTHR35393">
    <property type="entry name" value="CHROMOSOME 1, WHOLE GENOME SHOTGUN SEQUENCE"/>
    <property type="match status" value="1"/>
</dbReference>
<gene>
    <name evidence="4" type="ORF">BPOR_0321g00010</name>
</gene>